<accession>A0AAW0LFM3</accession>
<reference evidence="2 3" key="1">
    <citation type="journal article" date="2018" name="Sci. Data">
        <title>The draft genome sequence of cork oak.</title>
        <authorList>
            <person name="Ramos A.M."/>
            <person name="Usie A."/>
            <person name="Barbosa P."/>
            <person name="Barros P.M."/>
            <person name="Capote T."/>
            <person name="Chaves I."/>
            <person name="Simoes F."/>
            <person name="Abreu I."/>
            <person name="Carrasquinho I."/>
            <person name="Faro C."/>
            <person name="Guimaraes J.B."/>
            <person name="Mendonca D."/>
            <person name="Nobrega F."/>
            <person name="Rodrigues L."/>
            <person name="Saibo N.J.M."/>
            <person name="Varela M.C."/>
            <person name="Egas C."/>
            <person name="Matos J."/>
            <person name="Miguel C.M."/>
            <person name="Oliveira M.M."/>
            <person name="Ricardo C.P."/>
            <person name="Goncalves S."/>
        </authorList>
    </citation>
    <scope>NUCLEOTIDE SEQUENCE [LARGE SCALE GENOMIC DNA]</scope>
    <source>
        <strain evidence="3">cv. HL8</strain>
    </source>
</reference>
<feature type="compositionally biased region" description="Basic and acidic residues" evidence="1">
    <location>
        <begin position="125"/>
        <end position="134"/>
    </location>
</feature>
<comment type="caution">
    <text evidence="2">The sequence shown here is derived from an EMBL/GenBank/DDBJ whole genome shotgun (WGS) entry which is preliminary data.</text>
</comment>
<feature type="region of interest" description="Disordered" evidence="1">
    <location>
        <begin position="1"/>
        <end position="150"/>
    </location>
</feature>
<evidence type="ECO:0000313" key="3">
    <source>
        <dbReference type="Proteomes" id="UP000237347"/>
    </source>
</evidence>
<organism evidence="2 3">
    <name type="scientific">Quercus suber</name>
    <name type="common">Cork oak</name>
    <dbReference type="NCBI Taxonomy" id="58331"/>
    <lineage>
        <taxon>Eukaryota</taxon>
        <taxon>Viridiplantae</taxon>
        <taxon>Streptophyta</taxon>
        <taxon>Embryophyta</taxon>
        <taxon>Tracheophyta</taxon>
        <taxon>Spermatophyta</taxon>
        <taxon>Magnoliopsida</taxon>
        <taxon>eudicotyledons</taxon>
        <taxon>Gunneridae</taxon>
        <taxon>Pentapetalae</taxon>
        <taxon>rosids</taxon>
        <taxon>fabids</taxon>
        <taxon>Fagales</taxon>
        <taxon>Fagaceae</taxon>
        <taxon>Quercus</taxon>
    </lineage>
</organism>
<name>A0AAW0LFM3_QUESU</name>
<evidence type="ECO:0000256" key="1">
    <source>
        <dbReference type="SAM" id="MobiDB-lite"/>
    </source>
</evidence>
<proteinExistence type="predicted"/>
<feature type="compositionally biased region" description="Polar residues" evidence="1">
    <location>
        <begin position="1"/>
        <end position="11"/>
    </location>
</feature>
<dbReference type="AlphaFoldDB" id="A0AAW0LFM3"/>
<keyword evidence="3" id="KW-1185">Reference proteome</keyword>
<sequence>QRKGSVSNSVCGASKKEEVPTNHHHHHHHHHHHYLHHTTKREVTQVNHGAPGPGKGYARGAQLLQYSKHIRESSRSATITPLPLKPSSSSNHNQQPSTQIFDKFQSEEEKKKKKHRGSKSNTLKDIMKDLEGQKKQGFISKLSSTLQKNR</sequence>
<feature type="compositionally biased region" description="Polar residues" evidence="1">
    <location>
        <begin position="141"/>
        <end position="150"/>
    </location>
</feature>
<gene>
    <name evidence="2" type="ORF">CFP56_001812</name>
</gene>
<dbReference type="Proteomes" id="UP000237347">
    <property type="component" value="Unassembled WGS sequence"/>
</dbReference>
<feature type="non-terminal residue" evidence="2">
    <location>
        <position position="1"/>
    </location>
</feature>
<protein>
    <submittedName>
        <fullName evidence="2">Uncharacterized protein</fullName>
    </submittedName>
</protein>
<feature type="compositionally biased region" description="Basic residues" evidence="1">
    <location>
        <begin position="22"/>
        <end position="39"/>
    </location>
</feature>
<dbReference type="EMBL" id="PKMF04000106">
    <property type="protein sequence ID" value="KAK7849985.1"/>
    <property type="molecule type" value="Genomic_DNA"/>
</dbReference>
<evidence type="ECO:0000313" key="2">
    <source>
        <dbReference type="EMBL" id="KAK7849985.1"/>
    </source>
</evidence>
<feature type="compositionally biased region" description="Low complexity" evidence="1">
    <location>
        <begin position="86"/>
        <end position="97"/>
    </location>
</feature>